<dbReference type="InterPro" id="IPR003325">
    <property type="entry name" value="TerD"/>
</dbReference>
<feature type="compositionally biased region" description="Basic residues" evidence="2">
    <location>
        <begin position="282"/>
        <end position="293"/>
    </location>
</feature>
<comment type="similarity">
    <text evidence="1">Belongs to the CAPAB/TerDEXZ family.</text>
</comment>
<organism evidence="4 5">
    <name type="scientific">Cellulomonas cellasea</name>
    <dbReference type="NCBI Taxonomy" id="43670"/>
    <lineage>
        <taxon>Bacteria</taxon>
        <taxon>Bacillati</taxon>
        <taxon>Actinomycetota</taxon>
        <taxon>Actinomycetes</taxon>
        <taxon>Micrococcales</taxon>
        <taxon>Cellulomonadaceae</taxon>
        <taxon>Cellulomonas</taxon>
    </lineage>
</organism>
<evidence type="ECO:0000313" key="4">
    <source>
        <dbReference type="EMBL" id="MBB2922793.1"/>
    </source>
</evidence>
<feature type="region of interest" description="Disordered" evidence="2">
    <location>
        <begin position="178"/>
        <end position="240"/>
    </location>
</feature>
<sequence>MDDVVLSKGANTALPDGTTGLQVVVTWDDPDGSVDVDAAALLLGPDGRVRTDDDFVFYNQPASTDGSVRHLGRSSTDAGAHELIALDLATVPDDVHTLAVVASLADGTFGRLDGLRMLVLDAVGAHLARYDIVGATTETAFLFGEVYRRSGEWKVRAVGQGWDTGLAGLASDFGVTVDDTDDDLADAGTVTEPEAEHPAEATPPAVPPADAAAAGTGDLPEPVDEADPSPTEPPANDGDDADELVEVVESASEPPEIGAVVELSRPVASLTAVPTPAPSNTPRRRAAGVRTAKRSAAVVTPPRLRLAVEDTWTPARLFSISGVGTADEQEKRTTSALLATVMGVPAFARALTARFGAPAGTVEAYLEVQFRLGETTVIPDGVLRVSRGTRLWTGLVEVKTGSGQLAREQVEHYLDVARQEGYDALITLSNEIAPQAGEHPVTVDRRKLRKTALLHVSWAEVLHEAKVTLHHRGVADQLQAWLLHELIRYLEHPRSGAASFDDMGPSWVPVRESVHAGTLRPTDRKVPAVADSWTRLVRQLCLRLSSDLGVTVTHALPRRLATDSAARIGAIVAQLSATGELEAVLKVPLAAGPLTVTADLRTSQVKVAVALAAPQEGTGPRRIAWLLRQLRDAPDALLVEAVFTGRSDSACERLVDVRADASVLLPDRSAEISAFRLTLSSPMGTKRSGVRGAFVPSVTSAVEAFYSTVVQPLKPWVPAAPRLPEDVRSEALADQAEDLAELAQDAG</sequence>
<evidence type="ECO:0000256" key="2">
    <source>
        <dbReference type="SAM" id="MobiDB-lite"/>
    </source>
</evidence>
<dbReference type="Proteomes" id="UP000518206">
    <property type="component" value="Unassembled WGS sequence"/>
</dbReference>
<evidence type="ECO:0000256" key="1">
    <source>
        <dbReference type="ARBA" id="ARBA00008775"/>
    </source>
</evidence>
<gene>
    <name evidence="4" type="ORF">FHR80_001705</name>
</gene>
<proteinExistence type="inferred from homology"/>
<dbReference type="CDD" id="cd06974">
    <property type="entry name" value="TerD_like"/>
    <property type="match status" value="1"/>
</dbReference>
<dbReference type="PANTHER" id="PTHR32097">
    <property type="entry name" value="CAMP-BINDING PROTEIN 1-RELATED"/>
    <property type="match status" value="1"/>
</dbReference>
<reference evidence="4 5" key="1">
    <citation type="submission" date="2020-08" db="EMBL/GenBank/DDBJ databases">
        <title>The Agave Microbiome: Exploring the role of microbial communities in plant adaptations to desert environments.</title>
        <authorList>
            <person name="Partida-Martinez L.P."/>
        </authorList>
    </citation>
    <scope>NUCLEOTIDE SEQUENCE [LARGE SCALE GENOMIC DNA]</scope>
    <source>
        <strain evidence="4 5">RAS26</strain>
    </source>
</reference>
<dbReference type="Pfam" id="PF02342">
    <property type="entry name" value="TerD"/>
    <property type="match status" value="1"/>
</dbReference>
<reference evidence="4 5" key="2">
    <citation type="submission" date="2020-08" db="EMBL/GenBank/DDBJ databases">
        <authorList>
            <person name="Partida-Martinez L."/>
            <person name="Huntemann M."/>
            <person name="Clum A."/>
            <person name="Wang J."/>
            <person name="Palaniappan K."/>
            <person name="Ritter S."/>
            <person name="Chen I.-M."/>
            <person name="Stamatis D."/>
            <person name="Reddy T."/>
            <person name="O'Malley R."/>
            <person name="Daum C."/>
            <person name="Shapiro N."/>
            <person name="Ivanova N."/>
            <person name="Kyrpides N."/>
            <person name="Woyke T."/>
        </authorList>
    </citation>
    <scope>NUCLEOTIDE SEQUENCE [LARGE SCALE GENOMIC DNA]</scope>
    <source>
        <strain evidence="4 5">RAS26</strain>
    </source>
</reference>
<dbReference type="PANTHER" id="PTHR32097:SF4">
    <property type="entry name" value="GENERAL STRESS PROTEIN 16U"/>
    <property type="match status" value="1"/>
</dbReference>
<dbReference type="AlphaFoldDB" id="A0A7W4YAP7"/>
<dbReference type="RefSeq" id="WP_260176186.1">
    <property type="nucleotide sequence ID" value="NZ_JACHVX010000002.1"/>
</dbReference>
<feature type="compositionally biased region" description="Low complexity" evidence="2">
    <location>
        <begin position="200"/>
        <end position="214"/>
    </location>
</feature>
<comment type="caution">
    <text evidence="4">The sequence shown here is derived from an EMBL/GenBank/DDBJ whole genome shotgun (WGS) entry which is preliminary data.</text>
</comment>
<evidence type="ECO:0000313" key="5">
    <source>
        <dbReference type="Proteomes" id="UP000518206"/>
    </source>
</evidence>
<protein>
    <submittedName>
        <fullName evidence="4">Stress response protein SCP2</fullName>
    </submittedName>
</protein>
<feature type="domain" description="TerD" evidence="3">
    <location>
        <begin position="5"/>
        <end position="173"/>
    </location>
</feature>
<dbReference type="Gene3D" id="2.60.60.30">
    <property type="entry name" value="sav2460 like domains"/>
    <property type="match status" value="1"/>
</dbReference>
<dbReference type="EMBL" id="JACHVX010000002">
    <property type="protein sequence ID" value="MBB2922793.1"/>
    <property type="molecule type" value="Genomic_DNA"/>
</dbReference>
<dbReference type="InterPro" id="IPR051324">
    <property type="entry name" value="Stress/Tellurium_Resist"/>
</dbReference>
<evidence type="ECO:0000259" key="3">
    <source>
        <dbReference type="Pfam" id="PF02342"/>
    </source>
</evidence>
<accession>A0A7W4YAP7</accession>
<name>A0A7W4YAP7_9CELL</name>
<feature type="region of interest" description="Disordered" evidence="2">
    <location>
        <begin position="272"/>
        <end position="294"/>
    </location>
</feature>